<gene>
    <name evidence="1" type="ORF">EGYM00163_LOCUS37482</name>
</gene>
<name>A0A7S4G5X2_9EUGL</name>
<reference evidence="1" key="1">
    <citation type="submission" date="2021-01" db="EMBL/GenBank/DDBJ databases">
        <authorList>
            <person name="Corre E."/>
            <person name="Pelletier E."/>
            <person name="Niang G."/>
            <person name="Scheremetjew M."/>
            <person name="Finn R."/>
            <person name="Kale V."/>
            <person name="Holt S."/>
            <person name="Cochrane G."/>
            <person name="Meng A."/>
            <person name="Brown T."/>
            <person name="Cohen L."/>
        </authorList>
    </citation>
    <scope>NUCLEOTIDE SEQUENCE</scope>
    <source>
        <strain evidence="1">CCMP1594</strain>
    </source>
</reference>
<dbReference type="EMBL" id="HBJA01108535">
    <property type="protein sequence ID" value="CAE0826230.1"/>
    <property type="molecule type" value="Transcribed_RNA"/>
</dbReference>
<protein>
    <submittedName>
        <fullName evidence="1">Uncharacterized protein</fullName>
    </submittedName>
</protein>
<organism evidence="1">
    <name type="scientific">Eutreptiella gymnastica</name>
    <dbReference type="NCBI Taxonomy" id="73025"/>
    <lineage>
        <taxon>Eukaryota</taxon>
        <taxon>Discoba</taxon>
        <taxon>Euglenozoa</taxon>
        <taxon>Euglenida</taxon>
        <taxon>Spirocuta</taxon>
        <taxon>Euglenophyceae</taxon>
        <taxon>Eutreptiales</taxon>
        <taxon>Eutreptiaceae</taxon>
        <taxon>Eutreptiella</taxon>
    </lineage>
</organism>
<sequence>MLTLSHCRKEWNKVNGPSLPPQKGGGTDCKLWDQSLRKVHKLRHRLLASANPEGARSCGMCCSLFLLTSGCKTTPTQFLAEHKWHVCYTLSFRPPTSHVGPMHLPNVGSMDRADWVCAESRGSKPPSEME</sequence>
<dbReference type="AlphaFoldDB" id="A0A7S4G5X2"/>
<evidence type="ECO:0000313" key="1">
    <source>
        <dbReference type="EMBL" id="CAE0826230.1"/>
    </source>
</evidence>
<accession>A0A7S4G5X2</accession>
<proteinExistence type="predicted"/>